<sequence>MTLFIVIYVSVLGLVLGSFFNVVALRVPVGKSIINPPSCCGNCGTKLSAVDLIPVVSYLISRGKCRYCGDSLSLLYPAGEALTGLLYLWIILRFGVTSEGMIGLLLVSLTVIVSLSDLKYMRIPNKVLLFFAPLLLLGVLLFPTQPWWEHVLSGLLGGGIILLFALRGGMGMGDVKLFAICGFVLGVPELILAFLIACLLGTVIGGGMMLIGRVSRKQPIPFGPWLMIGTLISYGYGSEIIQGYLSLIL</sequence>
<feature type="transmembrane region" description="Helical" evidence="7">
    <location>
        <begin position="178"/>
        <end position="205"/>
    </location>
</feature>
<feature type="transmembrane region" description="Helical" evidence="7">
    <location>
        <begin position="6"/>
        <end position="25"/>
    </location>
</feature>
<feature type="domain" description="Prepilin type IV endopeptidase peptidase" evidence="8">
    <location>
        <begin position="104"/>
        <end position="205"/>
    </location>
</feature>
<accession>A0ABR8SW57</accession>
<gene>
    <name evidence="10" type="ORF">H9647_06435</name>
</gene>
<dbReference type="Proteomes" id="UP000608071">
    <property type="component" value="Unassembled WGS sequence"/>
</dbReference>
<organism evidence="10 11">
    <name type="scientific">Paenibacillus gallinarum</name>
    <dbReference type="NCBI Taxonomy" id="2762232"/>
    <lineage>
        <taxon>Bacteria</taxon>
        <taxon>Bacillati</taxon>
        <taxon>Bacillota</taxon>
        <taxon>Bacilli</taxon>
        <taxon>Bacillales</taxon>
        <taxon>Paenibacillaceae</taxon>
        <taxon>Paenibacillus</taxon>
    </lineage>
</organism>
<name>A0ABR8SW57_9BACL</name>
<dbReference type="EMBL" id="JACSQL010000002">
    <property type="protein sequence ID" value="MBD7967692.1"/>
    <property type="molecule type" value="Genomic_DNA"/>
</dbReference>
<keyword evidence="5 7" id="KW-1133">Transmembrane helix</keyword>
<protein>
    <submittedName>
        <fullName evidence="10">Prepilin peptidase</fullName>
    </submittedName>
</protein>
<feature type="transmembrane region" description="Helical" evidence="7">
    <location>
        <begin position="225"/>
        <end position="247"/>
    </location>
</feature>
<evidence type="ECO:0000256" key="6">
    <source>
        <dbReference type="ARBA" id="ARBA00023136"/>
    </source>
</evidence>
<evidence type="ECO:0000256" key="5">
    <source>
        <dbReference type="ARBA" id="ARBA00022989"/>
    </source>
</evidence>
<dbReference type="InterPro" id="IPR000045">
    <property type="entry name" value="Prepilin_IV_endopep_pep"/>
</dbReference>
<dbReference type="InterPro" id="IPR050882">
    <property type="entry name" value="Prepilin_peptidase/N-MTase"/>
</dbReference>
<comment type="similarity">
    <text evidence="2">Belongs to the peptidase A24 family.</text>
</comment>
<comment type="caution">
    <text evidence="10">The sequence shown here is derived from an EMBL/GenBank/DDBJ whole genome shotgun (WGS) entry which is preliminary data.</text>
</comment>
<dbReference type="InterPro" id="IPR010627">
    <property type="entry name" value="Prepilin_pept_A24_N"/>
</dbReference>
<comment type="subcellular location">
    <subcellularLocation>
        <location evidence="1">Cell membrane</location>
        <topology evidence="1">Multi-pass membrane protein</topology>
    </subcellularLocation>
</comment>
<evidence type="ECO:0000256" key="4">
    <source>
        <dbReference type="ARBA" id="ARBA00022692"/>
    </source>
</evidence>
<dbReference type="PANTHER" id="PTHR30487:SF0">
    <property type="entry name" value="PREPILIN LEADER PEPTIDASE_N-METHYLTRANSFERASE-RELATED"/>
    <property type="match status" value="1"/>
</dbReference>
<reference evidence="10 11" key="1">
    <citation type="submission" date="2020-08" db="EMBL/GenBank/DDBJ databases">
        <title>A Genomic Blueprint of the Chicken Gut Microbiome.</title>
        <authorList>
            <person name="Gilroy R."/>
            <person name="Ravi A."/>
            <person name="Getino M."/>
            <person name="Pursley I."/>
            <person name="Horton D.L."/>
            <person name="Alikhan N.-F."/>
            <person name="Baker D."/>
            <person name="Gharbi K."/>
            <person name="Hall N."/>
            <person name="Watson M."/>
            <person name="Adriaenssens E.M."/>
            <person name="Foster-Nyarko E."/>
            <person name="Jarju S."/>
            <person name="Secka A."/>
            <person name="Antonio M."/>
            <person name="Oren A."/>
            <person name="Chaudhuri R."/>
            <person name="La Ragione R.M."/>
            <person name="Hildebrand F."/>
            <person name="Pallen M.J."/>
        </authorList>
    </citation>
    <scope>NUCLEOTIDE SEQUENCE [LARGE SCALE GENOMIC DNA]</scope>
    <source>
        <strain evidence="10 11">Sa2BVA9</strain>
    </source>
</reference>
<dbReference type="PANTHER" id="PTHR30487">
    <property type="entry name" value="TYPE 4 PREPILIN-LIKE PROTEINS LEADER PEPTIDE-PROCESSING ENZYME"/>
    <property type="match status" value="1"/>
</dbReference>
<evidence type="ECO:0000313" key="11">
    <source>
        <dbReference type="Proteomes" id="UP000608071"/>
    </source>
</evidence>
<dbReference type="Gene3D" id="1.20.120.1220">
    <property type="match status" value="1"/>
</dbReference>
<dbReference type="Pfam" id="PF06750">
    <property type="entry name" value="A24_N_bact"/>
    <property type="match status" value="1"/>
</dbReference>
<feature type="transmembrane region" description="Helical" evidence="7">
    <location>
        <begin position="98"/>
        <end position="115"/>
    </location>
</feature>
<evidence type="ECO:0000313" key="10">
    <source>
        <dbReference type="EMBL" id="MBD7967692.1"/>
    </source>
</evidence>
<evidence type="ECO:0000256" key="7">
    <source>
        <dbReference type="SAM" id="Phobius"/>
    </source>
</evidence>
<evidence type="ECO:0000259" key="9">
    <source>
        <dbReference type="Pfam" id="PF06750"/>
    </source>
</evidence>
<feature type="transmembrane region" description="Helical" evidence="7">
    <location>
        <begin position="74"/>
        <end position="92"/>
    </location>
</feature>
<feature type="transmembrane region" description="Helical" evidence="7">
    <location>
        <begin position="150"/>
        <end position="166"/>
    </location>
</feature>
<evidence type="ECO:0000259" key="8">
    <source>
        <dbReference type="Pfam" id="PF01478"/>
    </source>
</evidence>
<evidence type="ECO:0000256" key="2">
    <source>
        <dbReference type="ARBA" id="ARBA00005801"/>
    </source>
</evidence>
<feature type="transmembrane region" description="Helical" evidence="7">
    <location>
        <begin position="127"/>
        <end position="144"/>
    </location>
</feature>
<feature type="domain" description="Prepilin peptidase A24 N-terminal" evidence="9">
    <location>
        <begin position="11"/>
        <end position="94"/>
    </location>
</feature>
<keyword evidence="6 7" id="KW-0472">Membrane</keyword>
<evidence type="ECO:0000256" key="3">
    <source>
        <dbReference type="ARBA" id="ARBA00022475"/>
    </source>
</evidence>
<keyword evidence="3" id="KW-1003">Cell membrane</keyword>
<evidence type="ECO:0000256" key="1">
    <source>
        <dbReference type="ARBA" id="ARBA00004651"/>
    </source>
</evidence>
<proteinExistence type="inferred from homology"/>
<keyword evidence="4 7" id="KW-0812">Transmembrane</keyword>
<dbReference type="Pfam" id="PF01478">
    <property type="entry name" value="Peptidase_A24"/>
    <property type="match status" value="1"/>
</dbReference>
<keyword evidence="11" id="KW-1185">Reference proteome</keyword>